<evidence type="ECO:0000256" key="1">
    <source>
        <dbReference type="SAM" id="Phobius"/>
    </source>
</evidence>
<dbReference type="EMBL" id="JYDH01000199">
    <property type="protein sequence ID" value="KRY28574.1"/>
    <property type="molecule type" value="Genomic_DNA"/>
</dbReference>
<protein>
    <submittedName>
        <fullName evidence="2">Uncharacterized protein</fullName>
    </submittedName>
</protein>
<keyword evidence="3" id="KW-1185">Reference proteome</keyword>
<evidence type="ECO:0000313" key="2">
    <source>
        <dbReference type="EMBL" id="KRY28574.1"/>
    </source>
</evidence>
<gene>
    <name evidence="2" type="ORF">T01_3661</name>
</gene>
<accession>A0A0V1AV46</accession>
<name>A0A0V1AV46_TRISP</name>
<keyword evidence="1" id="KW-1133">Transmembrane helix</keyword>
<comment type="caution">
    <text evidence="2">The sequence shown here is derived from an EMBL/GenBank/DDBJ whole genome shotgun (WGS) entry which is preliminary data.</text>
</comment>
<proteinExistence type="predicted"/>
<organism evidence="2 3">
    <name type="scientific">Trichinella spiralis</name>
    <name type="common">Trichina worm</name>
    <dbReference type="NCBI Taxonomy" id="6334"/>
    <lineage>
        <taxon>Eukaryota</taxon>
        <taxon>Metazoa</taxon>
        <taxon>Ecdysozoa</taxon>
        <taxon>Nematoda</taxon>
        <taxon>Enoplea</taxon>
        <taxon>Dorylaimia</taxon>
        <taxon>Trichinellida</taxon>
        <taxon>Trichinellidae</taxon>
        <taxon>Trichinella</taxon>
    </lineage>
</organism>
<dbReference type="InParanoid" id="A0A0V1AV46"/>
<keyword evidence="1" id="KW-0812">Transmembrane</keyword>
<reference evidence="2 3" key="1">
    <citation type="submission" date="2015-01" db="EMBL/GenBank/DDBJ databases">
        <title>Evolution of Trichinella species and genotypes.</title>
        <authorList>
            <person name="Korhonen P.K."/>
            <person name="Edoardo P."/>
            <person name="Giuseppe L.R."/>
            <person name="Gasser R.B."/>
        </authorList>
    </citation>
    <scope>NUCLEOTIDE SEQUENCE [LARGE SCALE GENOMIC DNA]</scope>
    <source>
        <strain evidence="2">ISS3</strain>
    </source>
</reference>
<dbReference type="Proteomes" id="UP000054776">
    <property type="component" value="Unassembled WGS sequence"/>
</dbReference>
<keyword evidence="1" id="KW-0472">Membrane</keyword>
<feature type="transmembrane region" description="Helical" evidence="1">
    <location>
        <begin position="34"/>
        <end position="54"/>
    </location>
</feature>
<sequence length="93" mass="10550">MKRNASIVSPNALWFASKDSFVMTVFLRNDINNFFFLFLFTLLRSIFTCSAFIAKSHKNSNAESLNCRTLAAKSGLKFALEANNVRKIISEIH</sequence>
<evidence type="ECO:0000313" key="3">
    <source>
        <dbReference type="Proteomes" id="UP000054776"/>
    </source>
</evidence>
<dbReference type="AlphaFoldDB" id="A0A0V1AV46"/>